<evidence type="ECO:0000259" key="1">
    <source>
        <dbReference type="Pfam" id="PF10026"/>
    </source>
</evidence>
<dbReference type="AlphaFoldDB" id="A0A1H0CFS1"/>
<gene>
    <name evidence="2" type="ORF">SAMN05192585_12315</name>
</gene>
<sequence length="285" mass="31545">MQIQIQNTCDQYKKLLTLPEKKRESCFNSELLNPFAPAFERLNMPMSAEMLGCIPITGSDVEISKMLLLLEKADAWNEAYQAIENAAKSFEKAGVTMPDSVQVGIFLGSPLLLAQTQGYSGMGSVPGYIQIIIAPNDYTLPRLNSCIAHEFHHNVYFYNAKWNFMNVTVGKYLAVEGLAESFAAELYGKKFIGPWVTGISEEDLEKSRKIIGNNLAVQGFMEARKYMYGNHPMVPEAKELGIPFCGGYAAGYHAVQAYLQKAGTSVADLTNLDGDELMRASGYFD</sequence>
<keyword evidence="3" id="KW-1185">Reference proteome</keyword>
<evidence type="ECO:0000313" key="3">
    <source>
        <dbReference type="Proteomes" id="UP000199182"/>
    </source>
</evidence>
<name>A0A1H0CFS1_9FIRM</name>
<dbReference type="InterPro" id="IPR018728">
    <property type="entry name" value="DUF2268"/>
</dbReference>
<reference evidence="2 3" key="1">
    <citation type="submission" date="2016-10" db="EMBL/GenBank/DDBJ databases">
        <authorList>
            <person name="de Groot N.N."/>
        </authorList>
    </citation>
    <scope>NUCLEOTIDE SEQUENCE [LARGE SCALE GENOMIC DNA]</scope>
    <source>
        <strain evidence="2 3">CGMCC 1.5012</strain>
    </source>
</reference>
<evidence type="ECO:0000313" key="2">
    <source>
        <dbReference type="EMBL" id="SDN56676.1"/>
    </source>
</evidence>
<dbReference type="OrthoDB" id="148961at2"/>
<feature type="domain" description="DUF2268" evidence="1">
    <location>
        <begin position="76"/>
        <end position="278"/>
    </location>
</feature>
<organism evidence="2 3">
    <name type="scientific">Acetanaerobacterium elongatum</name>
    <dbReference type="NCBI Taxonomy" id="258515"/>
    <lineage>
        <taxon>Bacteria</taxon>
        <taxon>Bacillati</taxon>
        <taxon>Bacillota</taxon>
        <taxon>Clostridia</taxon>
        <taxon>Eubacteriales</taxon>
        <taxon>Oscillospiraceae</taxon>
        <taxon>Acetanaerobacterium</taxon>
    </lineage>
</organism>
<protein>
    <submittedName>
        <fullName evidence="2">Uncharacterized protein YjaZ</fullName>
    </submittedName>
</protein>
<dbReference type="Pfam" id="PF10026">
    <property type="entry name" value="DUF2268"/>
    <property type="match status" value="1"/>
</dbReference>
<proteinExistence type="predicted"/>
<dbReference type="STRING" id="258515.SAMN05192585_12315"/>
<dbReference type="Proteomes" id="UP000199182">
    <property type="component" value="Unassembled WGS sequence"/>
</dbReference>
<dbReference type="EMBL" id="FNID01000023">
    <property type="protein sequence ID" value="SDN56676.1"/>
    <property type="molecule type" value="Genomic_DNA"/>
</dbReference>
<dbReference type="RefSeq" id="WP_092641093.1">
    <property type="nucleotide sequence ID" value="NZ_FNID01000023.1"/>
</dbReference>
<accession>A0A1H0CFS1</accession>